<dbReference type="EMBL" id="JAHRIQ010058146">
    <property type="protein sequence ID" value="MEQ2239400.1"/>
    <property type="molecule type" value="Genomic_DNA"/>
</dbReference>
<gene>
    <name evidence="2" type="ORF">ILYODFUR_004078</name>
</gene>
<dbReference type="Proteomes" id="UP001482620">
    <property type="component" value="Unassembled WGS sequence"/>
</dbReference>
<keyword evidence="3" id="KW-1185">Reference proteome</keyword>
<organism evidence="2 3">
    <name type="scientific">Ilyodon furcidens</name>
    <name type="common">goldbreast splitfin</name>
    <dbReference type="NCBI Taxonomy" id="33524"/>
    <lineage>
        <taxon>Eukaryota</taxon>
        <taxon>Metazoa</taxon>
        <taxon>Chordata</taxon>
        <taxon>Craniata</taxon>
        <taxon>Vertebrata</taxon>
        <taxon>Euteleostomi</taxon>
        <taxon>Actinopterygii</taxon>
        <taxon>Neopterygii</taxon>
        <taxon>Teleostei</taxon>
        <taxon>Neoteleostei</taxon>
        <taxon>Acanthomorphata</taxon>
        <taxon>Ovalentaria</taxon>
        <taxon>Atherinomorphae</taxon>
        <taxon>Cyprinodontiformes</taxon>
        <taxon>Goodeidae</taxon>
        <taxon>Ilyodon</taxon>
    </lineage>
</organism>
<evidence type="ECO:0000256" key="1">
    <source>
        <dbReference type="SAM" id="MobiDB-lite"/>
    </source>
</evidence>
<evidence type="ECO:0000313" key="3">
    <source>
        <dbReference type="Proteomes" id="UP001482620"/>
    </source>
</evidence>
<protein>
    <submittedName>
        <fullName evidence="2">Uncharacterized protein</fullName>
    </submittedName>
</protein>
<evidence type="ECO:0000313" key="2">
    <source>
        <dbReference type="EMBL" id="MEQ2239400.1"/>
    </source>
</evidence>
<proteinExistence type="predicted"/>
<feature type="region of interest" description="Disordered" evidence="1">
    <location>
        <begin position="55"/>
        <end position="81"/>
    </location>
</feature>
<reference evidence="2 3" key="1">
    <citation type="submission" date="2021-06" db="EMBL/GenBank/DDBJ databases">
        <authorList>
            <person name="Palmer J.M."/>
        </authorList>
    </citation>
    <scope>NUCLEOTIDE SEQUENCE [LARGE SCALE GENOMIC DNA]</scope>
    <source>
        <strain evidence="3">if_2019</strain>
        <tissue evidence="2">Muscle</tissue>
    </source>
</reference>
<comment type="caution">
    <text evidence="2">The sequence shown here is derived from an EMBL/GenBank/DDBJ whole genome shotgun (WGS) entry which is preliminary data.</text>
</comment>
<name>A0ABV0U2J8_9TELE</name>
<sequence length="134" mass="15721">MKFGETLNFSRPAFCLSLSPPWVSIPNMVILGLYRRPLPYPFFSSCWLFSVDRRPGGTGRKGKTGREAKRIEERTDDERKRRRAVPFQLCFWSKQSRENFFTLKYFPLHGKGTNTFTQDQLFIFTQLEAKHCSS</sequence>
<feature type="compositionally biased region" description="Basic and acidic residues" evidence="1">
    <location>
        <begin position="64"/>
        <end position="79"/>
    </location>
</feature>
<accession>A0ABV0U2J8</accession>